<dbReference type="PANTHER" id="PTHR14187">
    <property type="entry name" value="ALPHA KINASE/ELONGATION FACTOR 2 KINASE"/>
    <property type="match status" value="1"/>
</dbReference>
<dbReference type="InterPro" id="IPR043129">
    <property type="entry name" value="ATPase_NBD"/>
</dbReference>
<dbReference type="EMBL" id="LGRB01000020">
    <property type="protein sequence ID" value="OCT45382.1"/>
    <property type="molecule type" value="Genomic_DNA"/>
</dbReference>
<sequence>MALPENRLIIGLDYGTTHSGISYALVGRDQDRINGNARHDDQPGTVIHNVTSWSRKNAPKVPSIISYSPADAHEAQWGTEISRTGIEMIWTKLQLEEQHRLDELDLLLKALDGMANLNLNPIVGNRGLPSYPAKEPVGIVTDYLSRLRAHFVEKELTVDIVLTCPIEWSDSAKAKTFQAITRAGFDKKYFPKLNEIILASEPEAAVLFVLKSIQHEDDAAPVGDCIVHCDAGGGTVDVGSFRIKQVEPDLILENIGLGAGKKAGSTFVDRGFLRVLWNKLGAQNYEALAGGTLETSIGSHSARSPELSEIMEDWEAEKRHYRGQTDHERDFYLPRRLHHLEIPQRGVTNGQVRITGRDLQEAFKFSIDSTIELITGQIGQVECLGWGVKLVTLSGGFACSDYLYNQIKDEIYRTRNIRTRRPVDERECWAAVARGAVLYGLQHDTSRFVYMRACLRNYGMRVSQQYSAFKHSARTTTYQDQFDGNTKAGDQMIWLIKRGDLILSNKGNYSSVQICRRFGINDDRFFTTALLANDDDEVPEGHLHKGRISVIAISPHSQDNSNDGPEMNEVARLRYDLSDIPEREFDRMRMSNGRNWYYQANLTFHLLVQADVQFWVTFGETELARATFPYV</sequence>
<proteinExistence type="predicted"/>
<dbReference type="CDD" id="cd10170">
    <property type="entry name" value="ASKHA_NBD_HSP70"/>
    <property type="match status" value="1"/>
</dbReference>
<dbReference type="PANTHER" id="PTHR14187:SF82">
    <property type="entry name" value="FAMILY CHAPERONE, PUTATIVE (AFU_ORTHOLOGUE AFUA_7G08575)-RELATED"/>
    <property type="match status" value="1"/>
</dbReference>
<evidence type="ECO:0000313" key="1">
    <source>
        <dbReference type="EMBL" id="OCT45382.1"/>
    </source>
</evidence>
<reference evidence="2" key="1">
    <citation type="submission" date="2015-07" db="EMBL/GenBank/DDBJ databases">
        <authorList>
            <person name="Teixeira M.M."/>
            <person name="Souza R.C."/>
            <person name="Almeida L.G."/>
            <person name="Vicente V.A."/>
            <person name="de Hoog S."/>
            <person name="Bocca A.L."/>
            <person name="de Almeida S.R."/>
            <person name="Vasconcelos A.T."/>
            <person name="Felipe M.S."/>
        </authorList>
    </citation>
    <scope>NUCLEOTIDE SEQUENCE [LARGE SCALE GENOMIC DNA]</scope>
    <source>
        <strain evidence="2">KSF</strain>
    </source>
</reference>
<gene>
    <name evidence="1" type="ORF">CLCR_05500</name>
</gene>
<name>A0A1C1CAA5_9EURO</name>
<dbReference type="VEuPathDB" id="FungiDB:G647_08013"/>
<evidence type="ECO:0000313" key="2">
    <source>
        <dbReference type="Proteomes" id="UP000094526"/>
    </source>
</evidence>
<organism evidence="1 2">
    <name type="scientific">Cladophialophora carrionii</name>
    <dbReference type="NCBI Taxonomy" id="86049"/>
    <lineage>
        <taxon>Eukaryota</taxon>
        <taxon>Fungi</taxon>
        <taxon>Dikarya</taxon>
        <taxon>Ascomycota</taxon>
        <taxon>Pezizomycotina</taxon>
        <taxon>Eurotiomycetes</taxon>
        <taxon>Chaetothyriomycetidae</taxon>
        <taxon>Chaetothyriales</taxon>
        <taxon>Herpotrichiellaceae</taxon>
        <taxon>Cladophialophora</taxon>
    </lineage>
</organism>
<dbReference type="Proteomes" id="UP000094526">
    <property type="component" value="Unassembled WGS sequence"/>
</dbReference>
<dbReference type="Gene3D" id="3.30.420.40">
    <property type="match status" value="1"/>
</dbReference>
<dbReference type="STRING" id="86049.A0A1C1CAA5"/>
<protein>
    <submittedName>
        <fullName evidence="1">Hsp70 family protein</fullName>
    </submittedName>
</protein>
<keyword evidence="2" id="KW-1185">Reference proteome</keyword>
<comment type="caution">
    <text evidence="1">The sequence shown here is derived from an EMBL/GenBank/DDBJ whole genome shotgun (WGS) entry which is preliminary data.</text>
</comment>
<dbReference type="VEuPathDB" id="FungiDB:CLCR_05500"/>
<accession>A0A1C1CAA5</accession>
<dbReference type="SUPFAM" id="SSF53067">
    <property type="entry name" value="Actin-like ATPase domain"/>
    <property type="match status" value="2"/>
</dbReference>
<dbReference type="OrthoDB" id="2963168at2759"/>
<dbReference type="AlphaFoldDB" id="A0A1C1CAA5"/>